<dbReference type="Proteomes" id="UP001595846">
    <property type="component" value="Unassembled WGS sequence"/>
</dbReference>
<accession>A0ABD5NLX0</accession>
<dbReference type="RefSeq" id="WP_256530774.1">
    <property type="nucleotide sequence ID" value="NZ_CP101824.1"/>
</dbReference>
<evidence type="ECO:0000256" key="1">
    <source>
        <dbReference type="SAM" id="Phobius"/>
    </source>
</evidence>
<keyword evidence="1" id="KW-1133">Transmembrane helix</keyword>
<dbReference type="GeneID" id="73903473"/>
<gene>
    <name evidence="2" type="ORF">ACFOUR_06850</name>
</gene>
<sequence>MEEPRSVIASSGSDPVTTVDAVTSPGTIVVVGVLVAGIVGLGTVAAVAVGYAVRELRLAHRILRSGTESVLETPDGGYVELRGTVDAVDTPLEAPFSGAACVACEYAVEEERSTQNGTHWATIESGSRVVSFRLDDGTGSVLVDPAGCDLRLDRDDRIRVDGGTVPPPRIQAYIDQTESVDDENETLDLRVIELRTGANRRYIEKRLDVGATAHVLGTARYDTTAATGAGHVNAVVGVADAARAPGRWRRLRHRLFGLPFVLSDRSERRLALTAGAIGLGIVGGLLGAIGVAGIVFGPI</sequence>
<comment type="caution">
    <text evidence="2">The sequence shown here is derived from an EMBL/GenBank/DDBJ whole genome shotgun (WGS) entry which is preliminary data.</text>
</comment>
<keyword evidence="1" id="KW-0472">Membrane</keyword>
<dbReference type="AlphaFoldDB" id="A0ABD5NLX0"/>
<protein>
    <submittedName>
        <fullName evidence="2">E3 ubiquitin ligase family protein</fullName>
    </submittedName>
</protein>
<keyword evidence="3" id="KW-1185">Reference proteome</keyword>
<proteinExistence type="predicted"/>
<keyword evidence="1" id="KW-0812">Transmembrane</keyword>
<organism evidence="2 3">
    <name type="scientific">Halovivax cerinus</name>
    <dbReference type="NCBI Taxonomy" id="1487865"/>
    <lineage>
        <taxon>Archaea</taxon>
        <taxon>Methanobacteriati</taxon>
        <taxon>Methanobacteriota</taxon>
        <taxon>Stenosarchaea group</taxon>
        <taxon>Halobacteria</taxon>
        <taxon>Halobacteriales</taxon>
        <taxon>Natrialbaceae</taxon>
        <taxon>Halovivax</taxon>
    </lineage>
</organism>
<feature type="transmembrane region" description="Helical" evidence="1">
    <location>
        <begin position="270"/>
        <end position="296"/>
    </location>
</feature>
<evidence type="ECO:0000313" key="3">
    <source>
        <dbReference type="Proteomes" id="UP001595846"/>
    </source>
</evidence>
<evidence type="ECO:0000313" key="2">
    <source>
        <dbReference type="EMBL" id="MFC3958089.1"/>
    </source>
</evidence>
<feature type="transmembrane region" description="Helical" evidence="1">
    <location>
        <begin position="28"/>
        <end position="53"/>
    </location>
</feature>
<dbReference type="EMBL" id="JBHSAQ010000002">
    <property type="protein sequence ID" value="MFC3958089.1"/>
    <property type="molecule type" value="Genomic_DNA"/>
</dbReference>
<name>A0ABD5NLX0_9EURY</name>
<reference evidence="2 3" key="1">
    <citation type="journal article" date="2019" name="Int. J. Syst. Evol. Microbiol.">
        <title>The Global Catalogue of Microorganisms (GCM) 10K type strain sequencing project: providing services to taxonomists for standard genome sequencing and annotation.</title>
        <authorList>
            <consortium name="The Broad Institute Genomics Platform"/>
            <consortium name="The Broad Institute Genome Sequencing Center for Infectious Disease"/>
            <person name="Wu L."/>
            <person name="Ma J."/>
        </authorList>
    </citation>
    <scope>NUCLEOTIDE SEQUENCE [LARGE SCALE GENOMIC DNA]</scope>
    <source>
        <strain evidence="2 3">IBRC-M 10256</strain>
    </source>
</reference>